<evidence type="ECO:0000313" key="1">
    <source>
        <dbReference type="EMBL" id="CAH6720537.1"/>
    </source>
</evidence>
<organism evidence="1 2">
    <name type="scientific">[Candida] jaroonii</name>
    <dbReference type="NCBI Taxonomy" id="467808"/>
    <lineage>
        <taxon>Eukaryota</taxon>
        <taxon>Fungi</taxon>
        <taxon>Dikarya</taxon>
        <taxon>Ascomycota</taxon>
        <taxon>Saccharomycotina</taxon>
        <taxon>Pichiomycetes</taxon>
        <taxon>Debaryomycetaceae</taxon>
        <taxon>Yamadazyma</taxon>
    </lineage>
</organism>
<protein>
    <submittedName>
        <fullName evidence="1">Uncharacterized protein</fullName>
    </submittedName>
</protein>
<dbReference type="Proteomes" id="UP001152531">
    <property type="component" value="Unassembled WGS sequence"/>
</dbReference>
<evidence type="ECO:0000313" key="2">
    <source>
        <dbReference type="Proteomes" id="UP001152531"/>
    </source>
</evidence>
<comment type="caution">
    <text evidence="1">The sequence shown here is derived from an EMBL/GenBank/DDBJ whole genome shotgun (WGS) entry which is preliminary data.</text>
</comment>
<accession>A0ACA9Y6H6</accession>
<proteinExistence type="predicted"/>
<dbReference type="EMBL" id="CALSDN010000004">
    <property type="protein sequence ID" value="CAH6720537.1"/>
    <property type="molecule type" value="Genomic_DNA"/>
</dbReference>
<reference evidence="1" key="1">
    <citation type="submission" date="2022-06" db="EMBL/GenBank/DDBJ databases">
        <authorList>
            <person name="Legras J.-L."/>
            <person name="Devillers H."/>
            <person name="Grondin C."/>
        </authorList>
    </citation>
    <scope>NUCLEOTIDE SEQUENCE</scope>
    <source>
        <strain evidence="1">CLIB 1444</strain>
    </source>
</reference>
<name>A0ACA9Y6H6_9ASCO</name>
<keyword evidence="2" id="KW-1185">Reference proteome</keyword>
<gene>
    <name evidence="1" type="ORF">CLIB1444_04S02322</name>
</gene>
<sequence length="318" mass="36878">MSTAVYYPEEKHSLPSLSSIMNNQTNDELFSNASQPSTANTTPASSFSGKSGVPDSHLMGLNQVNQVNMNGLNNLNIGKCTCKSNANRIPRPRNAFILFRQKYHQSVLEEGSVIRTNPEVSRELGRRWRALSNEDREHWNQLAEEEKTNHAKKYPGYRYTPRRNGKNKNCEFCKQKNLRQQQIQLHNQQLLQLQDQYYMNHQQPPPPQQGQNQLGPQSFQHPPPPQQFNQQNNSMYNYPFNNQLPINNMQFFIPSNLNPIQTNFVYNQDDKLSPLSQPFEQQLPNQPNNGQFNNPQFAIGYERYNLPNPYGFENNYSN</sequence>